<keyword evidence="2" id="KW-1185">Reference proteome</keyword>
<dbReference type="Proteomes" id="UP000478052">
    <property type="component" value="Unassembled WGS sequence"/>
</dbReference>
<feature type="non-terminal residue" evidence="1">
    <location>
        <position position="1"/>
    </location>
</feature>
<protein>
    <submittedName>
        <fullName evidence="1">Uncharacterized protein</fullName>
    </submittedName>
</protein>
<reference evidence="1 2" key="1">
    <citation type="submission" date="2019-08" db="EMBL/GenBank/DDBJ databases">
        <title>Whole genome of Aphis craccivora.</title>
        <authorList>
            <person name="Voronova N.V."/>
            <person name="Shulinski R.S."/>
            <person name="Bandarenka Y.V."/>
            <person name="Zhorov D.G."/>
            <person name="Warner D."/>
        </authorList>
    </citation>
    <scope>NUCLEOTIDE SEQUENCE [LARGE SCALE GENOMIC DNA]</scope>
    <source>
        <strain evidence="1">180601</strain>
        <tissue evidence="1">Whole Body</tissue>
    </source>
</reference>
<accession>A0A6G0ZHB9</accession>
<gene>
    <name evidence="1" type="ORF">FWK35_00005019</name>
</gene>
<dbReference type="EMBL" id="VUJU01000457">
    <property type="protein sequence ID" value="KAF0770282.1"/>
    <property type="molecule type" value="Genomic_DNA"/>
</dbReference>
<dbReference type="AlphaFoldDB" id="A0A6G0ZHB9"/>
<comment type="caution">
    <text evidence="1">The sequence shown here is derived from an EMBL/GenBank/DDBJ whole genome shotgun (WGS) entry which is preliminary data.</text>
</comment>
<organism evidence="1 2">
    <name type="scientific">Aphis craccivora</name>
    <name type="common">Cowpea aphid</name>
    <dbReference type="NCBI Taxonomy" id="307492"/>
    <lineage>
        <taxon>Eukaryota</taxon>
        <taxon>Metazoa</taxon>
        <taxon>Ecdysozoa</taxon>
        <taxon>Arthropoda</taxon>
        <taxon>Hexapoda</taxon>
        <taxon>Insecta</taxon>
        <taxon>Pterygota</taxon>
        <taxon>Neoptera</taxon>
        <taxon>Paraneoptera</taxon>
        <taxon>Hemiptera</taxon>
        <taxon>Sternorrhyncha</taxon>
        <taxon>Aphidomorpha</taxon>
        <taxon>Aphidoidea</taxon>
        <taxon>Aphididae</taxon>
        <taxon>Aphidini</taxon>
        <taxon>Aphis</taxon>
        <taxon>Aphis</taxon>
    </lineage>
</organism>
<evidence type="ECO:0000313" key="2">
    <source>
        <dbReference type="Proteomes" id="UP000478052"/>
    </source>
</evidence>
<evidence type="ECO:0000313" key="1">
    <source>
        <dbReference type="EMBL" id="KAF0770282.1"/>
    </source>
</evidence>
<name>A0A6G0ZHB9_APHCR</name>
<sequence>IKNFLSDFNHFDVWDDFFRAHFLTYNTESLMYGYNNNSAELYNSILIKFTNEFFMKTVYQLRWNATVTAYNAFLNLIPLFHKHVTKKTPRKFTKLYLKRHTLTNESRRRSFGTKKKNF</sequence>
<proteinExistence type="predicted"/>